<dbReference type="EMBL" id="JACHKF010000001">
    <property type="protein sequence ID" value="MBB6571283.1"/>
    <property type="molecule type" value="Genomic_DNA"/>
</dbReference>
<dbReference type="GO" id="GO:0030001">
    <property type="term" value="P:metal ion transport"/>
    <property type="evidence" value="ECO:0007669"/>
    <property type="project" value="TreeGrafter"/>
</dbReference>
<dbReference type="AlphaFoldDB" id="A0A7Y4L2U9"/>
<dbReference type="PANTHER" id="PTHR11878">
    <property type="entry name" value="SODIUM/CALCIUM EXCHANGER"/>
    <property type="match status" value="1"/>
</dbReference>
<feature type="domain" description="Calx-beta" evidence="6">
    <location>
        <begin position="810"/>
        <end position="924"/>
    </location>
</feature>
<dbReference type="GO" id="GO:0007154">
    <property type="term" value="P:cell communication"/>
    <property type="evidence" value="ECO:0007669"/>
    <property type="project" value="InterPro"/>
</dbReference>
<accession>A0A7Y4L2U9</accession>
<reference evidence="7 10" key="2">
    <citation type="submission" date="2020-08" db="EMBL/GenBank/DDBJ databases">
        <title>Sequencing the genomes of 1000 actinobacteria strains.</title>
        <authorList>
            <person name="Klenk H.-P."/>
        </authorList>
    </citation>
    <scope>NUCLEOTIDE SEQUENCE [LARGE SCALE GENOMIC DNA]</scope>
    <source>
        <strain evidence="7 10">DSM 15626</strain>
    </source>
</reference>
<evidence type="ECO:0000256" key="4">
    <source>
        <dbReference type="ARBA" id="ARBA00023065"/>
    </source>
</evidence>
<keyword evidence="3" id="KW-0106">Calcium</keyword>
<dbReference type="InterPro" id="IPR051171">
    <property type="entry name" value="CaCA"/>
</dbReference>
<dbReference type="InterPro" id="IPR038081">
    <property type="entry name" value="CalX-like_sf"/>
</dbReference>
<dbReference type="GO" id="GO:0016020">
    <property type="term" value="C:membrane"/>
    <property type="evidence" value="ECO:0007669"/>
    <property type="project" value="InterPro"/>
</dbReference>
<evidence type="ECO:0000313" key="9">
    <source>
        <dbReference type="Proteomes" id="UP000534306"/>
    </source>
</evidence>
<evidence type="ECO:0000256" key="3">
    <source>
        <dbReference type="ARBA" id="ARBA00022837"/>
    </source>
</evidence>
<keyword evidence="2" id="KW-0677">Repeat</keyword>
<feature type="signal peptide" evidence="5">
    <location>
        <begin position="1"/>
        <end position="37"/>
    </location>
</feature>
<keyword evidence="1 5" id="KW-0732">Signal</keyword>
<evidence type="ECO:0000256" key="1">
    <source>
        <dbReference type="ARBA" id="ARBA00022729"/>
    </source>
</evidence>
<dbReference type="InterPro" id="IPR029058">
    <property type="entry name" value="AB_hydrolase_fold"/>
</dbReference>
<gene>
    <name evidence="7" type="ORF">HNR71_006920</name>
    <name evidence="8" type="ORF">HPO96_24000</name>
</gene>
<reference evidence="8 9" key="1">
    <citation type="submission" date="2020-05" db="EMBL/GenBank/DDBJ databases">
        <title>Genome sequence of Kribbella sandramycini ATCC 39419.</title>
        <authorList>
            <person name="Maclea K.S."/>
            <person name="Fair J.L."/>
        </authorList>
    </citation>
    <scope>NUCLEOTIDE SEQUENCE [LARGE SCALE GENOMIC DNA]</scope>
    <source>
        <strain evidence="8 9">ATCC 39419</strain>
    </source>
</reference>
<sequence>MTERKTVRVTGRFTRYLSLGLVAVLGAGLMTAPGAAAAPASVAQGDKWDIRPVAGGYQVSLNLDAPAPMRASAPLLVVDGVPVGVAKQSRDRRSLSLVTTDSAVRNAKSVQLVWSGDLGKLEQKAAARALAGGTTDAYWNKARQGALLKDDPGKLGMYQVETSEYNLGDEAVYLPGIGQKSEVVGKVYAPVGATGKRPLVVFLHGRHEYCYGDATEAGDKPWPCPKGAKPIPSYRGYDAPAKALASHGYQVVSISSNAINAYDGDVYDLGAQARGELVLDHLALWKKWSTAGGGPFGNKFIGKLDLKNVGLMGHSRGGEGVARAAVINSDRGGEFGIRAVLPLAPVDFARSTVPGVAMSVLLPYCDGDVSDLQGQKFYDDTRNSVTGDGAARSTVTVLGANHNFFNTEWTPGQSVAPSGDDWGGEPKATCGDRTVGRLKAKEQQAVGTAYLAGFFRLHLGNEKQFLPLFDGSDTRAASAGKAVVRVVSQAPLASRRDVNALDKALPKGAVSGKVTATVCAGVKPLTASKAAATPACLLTDGWGDSPHWEPAALAGRTPSLAVTKLAWTAKTGVVRLNLPAKQRDVRKYAALSFRAAPGALGTLTTDLSVRVVDGRGKAAAVPVSSVSDALTRLPGNLQLGLPKNLLRTVRIPLSSLKGIDLRDVRTVELRTDRVASGTAFVSDLAFSSAGLGTSAPATLLPKLSASDVKVKEGDKGTKLVDMYVRLSRPSPRPVTVYAETTPSFESTAVGDVAKTLVFKPGQTKLKVSVPITGNTRDSADAKFSLVLSAPKEALLDHSFGQGLVLDDDPTPTLTVGNLTTVEKSADVKIPVKLSAPSDRYVTISGSVQDGTAVLGKDFRGQNDPPDRSIEGYFEPGKTAGELLVGIVDDKVKEPTETFTAVLKAVDGADIKLPATVTVTITDND</sequence>
<evidence type="ECO:0000313" key="7">
    <source>
        <dbReference type="EMBL" id="MBB6571283.1"/>
    </source>
</evidence>
<evidence type="ECO:0000256" key="2">
    <source>
        <dbReference type="ARBA" id="ARBA00022737"/>
    </source>
</evidence>
<dbReference type="Proteomes" id="UP000534306">
    <property type="component" value="Unassembled WGS sequence"/>
</dbReference>
<organism evidence="8 9">
    <name type="scientific">Kribbella sandramycini</name>
    <dbReference type="NCBI Taxonomy" id="60450"/>
    <lineage>
        <taxon>Bacteria</taxon>
        <taxon>Bacillati</taxon>
        <taxon>Actinomycetota</taxon>
        <taxon>Actinomycetes</taxon>
        <taxon>Propionibacteriales</taxon>
        <taxon>Kribbellaceae</taxon>
        <taxon>Kribbella</taxon>
    </lineage>
</organism>
<feature type="chain" id="PRO_5036406727" description="Calx-beta domain-containing protein" evidence="5">
    <location>
        <begin position="38"/>
        <end position="924"/>
    </location>
</feature>
<dbReference type="PANTHER" id="PTHR11878:SF65">
    <property type="entry name" value="NA_CA-EXCHANGE PROTEIN, ISOFORM G"/>
    <property type="match status" value="1"/>
</dbReference>
<evidence type="ECO:0000256" key="5">
    <source>
        <dbReference type="SAM" id="SignalP"/>
    </source>
</evidence>
<dbReference type="InterPro" id="IPR003644">
    <property type="entry name" value="Calx_beta"/>
</dbReference>
<protein>
    <recommendedName>
        <fullName evidence="6">Calx-beta domain-containing protein</fullName>
    </recommendedName>
</protein>
<comment type="caution">
    <text evidence="8">The sequence shown here is derived from an EMBL/GenBank/DDBJ whole genome shotgun (WGS) entry which is preliminary data.</text>
</comment>
<dbReference type="Gene3D" id="3.40.50.1820">
    <property type="entry name" value="alpha/beta hydrolase"/>
    <property type="match status" value="1"/>
</dbReference>
<evidence type="ECO:0000313" key="10">
    <source>
        <dbReference type="Proteomes" id="UP000553957"/>
    </source>
</evidence>
<keyword evidence="9" id="KW-1185">Reference proteome</keyword>
<dbReference type="RefSeq" id="WP_171676214.1">
    <property type="nucleotide sequence ID" value="NZ_BAAAGT010000015.1"/>
</dbReference>
<dbReference type="Gene3D" id="2.60.40.2030">
    <property type="match status" value="2"/>
</dbReference>
<proteinExistence type="predicted"/>
<dbReference type="SUPFAM" id="SSF53474">
    <property type="entry name" value="alpha/beta-Hydrolases"/>
    <property type="match status" value="1"/>
</dbReference>
<dbReference type="Proteomes" id="UP000553957">
    <property type="component" value="Unassembled WGS sequence"/>
</dbReference>
<dbReference type="Pfam" id="PF03160">
    <property type="entry name" value="Calx-beta"/>
    <property type="match status" value="2"/>
</dbReference>
<evidence type="ECO:0000259" key="6">
    <source>
        <dbReference type="Pfam" id="PF03160"/>
    </source>
</evidence>
<evidence type="ECO:0000313" key="8">
    <source>
        <dbReference type="EMBL" id="NOL43313.1"/>
    </source>
</evidence>
<dbReference type="EMBL" id="JABJRC010000006">
    <property type="protein sequence ID" value="NOL43313.1"/>
    <property type="molecule type" value="Genomic_DNA"/>
</dbReference>
<keyword evidence="4" id="KW-0813">Transport</keyword>
<keyword evidence="4" id="KW-0406">Ion transport</keyword>
<name>A0A7Y4L2U9_9ACTN</name>
<dbReference type="SUPFAM" id="SSF141072">
    <property type="entry name" value="CalX-like"/>
    <property type="match status" value="2"/>
</dbReference>
<feature type="domain" description="Calx-beta" evidence="6">
    <location>
        <begin position="751"/>
        <end position="793"/>
    </location>
</feature>